<feature type="region of interest" description="Disordered" evidence="2">
    <location>
        <begin position="1"/>
        <end position="94"/>
    </location>
</feature>
<dbReference type="EMBL" id="JPKZ01001194">
    <property type="protein sequence ID" value="KHN83449.1"/>
    <property type="molecule type" value="Genomic_DNA"/>
</dbReference>
<reference evidence="3 4" key="1">
    <citation type="submission" date="2014-11" db="EMBL/GenBank/DDBJ databases">
        <title>Genetic blueprint of the zoonotic pathogen Toxocara canis.</title>
        <authorList>
            <person name="Zhu X.-Q."/>
            <person name="Korhonen P.K."/>
            <person name="Cai H."/>
            <person name="Young N.D."/>
            <person name="Nejsum P."/>
            <person name="von Samson-Himmelstjerna G."/>
            <person name="Boag P.R."/>
            <person name="Tan P."/>
            <person name="Li Q."/>
            <person name="Min J."/>
            <person name="Yang Y."/>
            <person name="Wang X."/>
            <person name="Fang X."/>
            <person name="Hall R.S."/>
            <person name="Hofmann A."/>
            <person name="Sternberg P.W."/>
            <person name="Jex A.R."/>
            <person name="Gasser R.B."/>
        </authorList>
    </citation>
    <scope>NUCLEOTIDE SEQUENCE [LARGE SCALE GENOMIC DNA]</scope>
    <source>
        <strain evidence="3">PN_DK_2014</strain>
    </source>
</reference>
<dbReference type="STRING" id="6265.A0A0B2VQ21"/>
<name>A0A0B2VQ21_TOXCA</name>
<evidence type="ECO:0000256" key="2">
    <source>
        <dbReference type="SAM" id="MobiDB-lite"/>
    </source>
</evidence>
<feature type="compositionally biased region" description="Low complexity" evidence="2">
    <location>
        <begin position="188"/>
        <end position="201"/>
    </location>
</feature>
<feature type="coiled-coil region" evidence="1">
    <location>
        <begin position="684"/>
        <end position="711"/>
    </location>
</feature>
<dbReference type="OrthoDB" id="5835862at2759"/>
<feature type="region of interest" description="Disordered" evidence="2">
    <location>
        <begin position="125"/>
        <end position="145"/>
    </location>
</feature>
<feature type="region of interest" description="Disordered" evidence="2">
    <location>
        <begin position="176"/>
        <end position="203"/>
    </location>
</feature>
<evidence type="ECO:0000313" key="4">
    <source>
        <dbReference type="Proteomes" id="UP000031036"/>
    </source>
</evidence>
<comment type="caution">
    <text evidence="3">The sequence shown here is derived from an EMBL/GenBank/DDBJ whole genome shotgun (WGS) entry which is preliminary data.</text>
</comment>
<evidence type="ECO:0000313" key="3">
    <source>
        <dbReference type="EMBL" id="KHN83449.1"/>
    </source>
</evidence>
<evidence type="ECO:0000256" key="1">
    <source>
        <dbReference type="SAM" id="Coils"/>
    </source>
</evidence>
<sequence length="726" mass="79391">MGRRGSTDLPTYTTHRRSTQPSDGVGLYQLCRSRSPSRSVYSELPQLDGRSVGMFSSTPTSRPARPRDIRIMSASPIPRSPDQTPSKHSASRSAFGDFAGRSVGMFSSTPTSRPARPRDIRIMSASPIPRSPDQTPSKHSASRSAFGDFAGRSVGMFSSTPTSRPARPRDIRIMSASPIPRSPDQTPSKHSASSSRRTLSSGVNAQLTAMPVDEGPTMMTSTPNSKKMMVAPQPHYRSHHRERHDDSCRVTGDHGVVQRRQSAGAVVPTYNASQHLDNRRSYPRDSPMVVGPSGDQLFYVDDRSSRAKSGGDDLRVAVLEQRVRELEAAMIGNAQSPSTSAASASFIIPVIGTKGGRMVTSTPGQLVVTPTASSTQQLMAREIVDKEVEIERLQSQLRKCYSRMELRQVQYDEEVNAFRRESEEAKTQLTKVKARLSELENECGMYKEKASAVEAARSSAVASSLEKIAAQEKELATLRGEAERASQLTKELQKAKDELQFLELQNDALNTAIDVKDNTIRELEESVLAMKVDTTSKLNSGSVTPRGDTVSSLFATETSDFVGDLNDLKDIPGTHRTGVSLSDLPLGVPKSRSTNHLGVGSALSGQEQLPAGTSQHIRRQLAATMECRLLAKCLKDIASKAISGDAPSVNRLLGCRSDSMSESEPEPLVIDPNPMTLNAAERYLKKGAEDLIRLEKDLNSLREKFVEYYQKKVADELKEDEACRIQ</sequence>
<proteinExistence type="predicted"/>
<keyword evidence="1" id="KW-0175">Coiled coil</keyword>
<feature type="region of interest" description="Disordered" evidence="2">
    <location>
        <begin position="275"/>
        <end position="295"/>
    </location>
</feature>
<feature type="coiled-coil region" evidence="1">
    <location>
        <begin position="376"/>
        <end position="526"/>
    </location>
</feature>
<keyword evidence="4" id="KW-1185">Reference proteome</keyword>
<gene>
    <name evidence="3" type="ORF">Tcan_05123</name>
</gene>
<protein>
    <submittedName>
        <fullName evidence="3">Uncharacterized protein</fullName>
    </submittedName>
</protein>
<organism evidence="3 4">
    <name type="scientific">Toxocara canis</name>
    <name type="common">Canine roundworm</name>
    <dbReference type="NCBI Taxonomy" id="6265"/>
    <lineage>
        <taxon>Eukaryota</taxon>
        <taxon>Metazoa</taxon>
        <taxon>Ecdysozoa</taxon>
        <taxon>Nematoda</taxon>
        <taxon>Chromadorea</taxon>
        <taxon>Rhabditida</taxon>
        <taxon>Spirurina</taxon>
        <taxon>Ascaridomorpha</taxon>
        <taxon>Ascaridoidea</taxon>
        <taxon>Toxocaridae</taxon>
        <taxon>Toxocara</taxon>
    </lineage>
</organism>
<feature type="compositionally biased region" description="Polar residues" evidence="2">
    <location>
        <begin position="81"/>
        <end position="92"/>
    </location>
</feature>
<dbReference type="AlphaFoldDB" id="A0A0B2VQ21"/>
<dbReference type="Proteomes" id="UP000031036">
    <property type="component" value="Unassembled WGS sequence"/>
</dbReference>
<accession>A0A0B2VQ21</accession>
<feature type="compositionally biased region" description="Polar residues" evidence="2">
    <location>
        <begin position="132"/>
        <end position="143"/>
    </location>
</feature>